<dbReference type="EMBL" id="JBHULX010000021">
    <property type="protein sequence ID" value="MFD2591401.1"/>
    <property type="molecule type" value="Genomic_DNA"/>
</dbReference>
<comment type="caution">
    <text evidence="2">The sequence shown here is derived from an EMBL/GenBank/DDBJ whole genome shotgun (WGS) entry which is preliminary data.</text>
</comment>
<organism evidence="2 3">
    <name type="scientific">Aquimarina hainanensis</name>
    <dbReference type="NCBI Taxonomy" id="1578017"/>
    <lineage>
        <taxon>Bacteria</taxon>
        <taxon>Pseudomonadati</taxon>
        <taxon>Bacteroidota</taxon>
        <taxon>Flavobacteriia</taxon>
        <taxon>Flavobacteriales</taxon>
        <taxon>Flavobacteriaceae</taxon>
        <taxon>Aquimarina</taxon>
    </lineage>
</organism>
<evidence type="ECO:0000313" key="3">
    <source>
        <dbReference type="Proteomes" id="UP001597459"/>
    </source>
</evidence>
<dbReference type="Proteomes" id="UP001597459">
    <property type="component" value="Unassembled WGS sequence"/>
</dbReference>
<evidence type="ECO:0000259" key="1">
    <source>
        <dbReference type="Pfam" id="PF19647"/>
    </source>
</evidence>
<dbReference type="RefSeq" id="WP_378256904.1">
    <property type="nucleotide sequence ID" value="NZ_JBHSJV010000001.1"/>
</dbReference>
<reference evidence="3" key="1">
    <citation type="journal article" date="2019" name="Int. J. Syst. Evol. Microbiol.">
        <title>The Global Catalogue of Microorganisms (GCM) 10K type strain sequencing project: providing services to taxonomists for standard genome sequencing and annotation.</title>
        <authorList>
            <consortium name="The Broad Institute Genomics Platform"/>
            <consortium name="The Broad Institute Genome Sequencing Center for Infectious Disease"/>
            <person name="Wu L."/>
            <person name="Ma J."/>
        </authorList>
    </citation>
    <scope>NUCLEOTIDE SEQUENCE [LARGE SCALE GENOMIC DNA]</scope>
    <source>
        <strain evidence="3">KCTC 42423</strain>
    </source>
</reference>
<proteinExistence type="predicted"/>
<evidence type="ECO:0000313" key="2">
    <source>
        <dbReference type="EMBL" id="MFD2591401.1"/>
    </source>
</evidence>
<feature type="domain" description="7(1) septoil knot" evidence="1">
    <location>
        <begin position="35"/>
        <end position="105"/>
    </location>
</feature>
<dbReference type="InterPro" id="IPR046148">
    <property type="entry name" value="Septknot"/>
</dbReference>
<name>A0ABW5N886_9FLAO</name>
<protein>
    <recommendedName>
        <fullName evidence="1">7(1) septoil knot domain-containing protein</fullName>
    </recommendedName>
</protein>
<accession>A0ABW5N886</accession>
<gene>
    <name evidence="2" type="ORF">ACFSTE_11245</name>
</gene>
<sequence>MKGGYLMLVLWVSFFLKSEERAKPQGIDDCTFKGKKLYGRVKLVEYASEADIKVKIVNSFPDLKVQFVGSFPDECGQWKIVDSNEDLKVYITESFPDIKIQAVTSF</sequence>
<dbReference type="Pfam" id="PF19647">
    <property type="entry name" value="Septknot"/>
    <property type="match status" value="1"/>
</dbReference>
<keyword evidence="3" id="KW-1185">Reference proteome</keyword>